<dbReference type="InterPro" id="IPR002557">
    <property type="entry name" value="Chitin-bd_dom"/>
</dbReference>
<accession>A0A182R904</accession>
<dbReference type="Gene3D" id="2.170.140.10">
    <property type="entry name" value="Chitin binding domain"/>
    <property type="match status" value="2"/>
</dbReference>
<evidence type="ECO:0000313" key="3">
    <source>
        <dbReference type="EnsemblMetazoa" id="AFUN002664-PA"/>
    </source>
</evidence>
<dbReference type="EnsemblMetazoa" id="AFUN002664-RA">
    <property type="protein sequence ID" value="AFUN002664-PA"/>
    <property type="gene ID" value="AFUN002664"/>
</dbReference>
<dbReference type="PROSITE" id="PS50940">
    <property type="entry name" value="CHIT_BIND_II"/>
    <property type="match status" value="2"/>
</dbReference>
<reference evidence="3" key="1">
    <citation type="submission" date="2020-05" db="UniProtKB">
        <authorList>
            <consortium name="EnsemblMetazoa"/>
        </authorList>
    </citation>
    <scope>IDENTIFICATION</scope>
    <source>
        <strain evidence="3">FUMOZ</strain>
    </source>
</reference>
<feature type="domain" description="Chitin-binding type-2" evidence="2">
    <location>
        <begin position="101"/>
        <end position="158"/>
    </location>
</feature>
<dbReference type="GO" id="GO:0005576">
    <property type="term" value="C:extracellular region"/>
    <property type="evidence" value="ECO:0007669"/>
    <property type="project" value="InterPro"/>
</dbReference>
<organism evidence="3">
    <name type="scientific">Anopheles funestus</name>
    <name type="common">African malaria mosquito</name>
    <dbReference type="NCBI Taxonomy" id="62324"/>
    <lineage>
        <taxon>Eukaryota</taxon>
        <taxon>Metazoa</taxon>
        <taxon>Ecdysozoa</taxon>
        <taxon>Arthropoda</taxon>
        <taxon>Hexapoda</taxon>
        <taxon>Insecta</taxon>
        <taxon>Pterygota</taxon>
        <taxon>Neoptera</taxon>
        <taxon>Endopterygota</taxon>
        <taxon>Diptera</taxon>
        <taxon>Nematocera</taxon>
        <taxon>Culicoidea</taxon>
        <taxon>Culicidae</taxon>
        <taxon>Anophelinae</taxon>
        <taxon>Anopheles</taxon>
    </lineage>
</organism>
<dbReference type="VEuPathDB" id="VectorBase:AFUN002664"/>
<feature type="signal peptide" evidence="1">
    <location>
        <begin position="1"/>
        <end position="21"/>
    </location>
</feature>
<protein>
    <recommendedName>
        <fullName evidence="2">Chitin-binding type-2 domain-containing protein</fullName>
    </recommendedName>
</protein>
<sequence>MQLYLALTFIAIALLCDGTFSQLGSGNSTALYTRSFVKKDCDGTKTYICDSCTSRRPCFGTQEIETTFTCGTGLFCIEGTASDRCGPTPSEACVVSTESTSFTCSATGVFPDPNNCNYYHVCLAISESSTVYRCPPGYVFDIVTSTCTRQVSASNCVTVTCPVGAPRYVLYGTSRVYYAVCNGVTLPTQVLRCPNGALFTYFSSSTLFGECVYTCSGQGNYANSNNPSTYFQCYVSNGRLVYNELDCPSGTIFNQTLRYCVRQ</sequence>
<dbReference type="SUPFAM" id="SSF57625">
    <property type="entry name" value="Invertebrate chitin-binding proteins"/>
    <property type="match status" value="2"/>
</dbReference>
<dbReference type="InterPro" id="IPR036508">
    <property type="entry name" value="Chitin-bd_dom_sf"/>
</dbReference>
<keyword evidence="1" id="KW-0732">Signal</keyword>
<dbReference type="GO" id="GO:0008061">
    <property type="term" value="F:chitin binding"/>
    <property type="evidence" value="ECO:0007669"/>
    <property type="project" value="InterPro"/>
</dbReference>
<proteinExistence type="predicted"/>
<evidence type="ECO:0000259" key="2">
    <source>
        <dbReference type="PROSITE" id="PS50940"/>
    </source>
</evidence>
<feature type="chain" id="PRO_5008873750" description="Chitin-binding type-2 domain-containing protein" evidence="1">
    <location>
        <begin position="22"/>
        <end position="263"/>
    </location>
</feature>
<dbReference type="AlphaFoldDB" id="A0A182R904"/>
<dbReference type="VEuPathDB" id="VectorBase:AFUN2_002065"/>
<feature type="domain" description="Chitin-binding type-2" evidence="2">
    <location>
        <begin position="212"/>
        <end position="263"/>
    </location>
</feature>
<evidence type="ECO:0000256" key="1">
    <source>
        <dbReference type="SAM" id="SignalP"/>
    </source>
</evidence>
<dbReference type="STRING" id="62324.A0A182R904"/>
<dbReference type="SMART" id="SM00494">
    <property type="entry name" value="ChtBD2"/>
    <property type="match status" value="2"/>
</dbReference>
<dbReference type="Pfam" id="PF01607">
    <property type="entry name" value="CBM_14"/>
    <property type="match status" value="2"/>
</dbReference>
<name>A0A182R904_ANOFN</name>